<sequence>MNDLLVVARDVASALALLLGTSTLTATLFLLGATALVAAVAAASARWGAPLVLGVAARPAGRLRDAVDVGPVVAQSDPDAPGRARPRAPGRPLG</sequence>
<gene>
    <name evidence="2" type="ORF">CBR64_14695</name>
</gene>
<dbReference type="OrthoDB" id="5073968at2"/>
<evidence type="ECO:0000313" key="3">
    <source>
        <dbReference type="Proteomes" id="UP000196228"/>
    </source>
</evidence>
<proteinExistence type="predicted"/>
<dbReference type="AlphaFoldDB" id="A0A1Y0HWU4"/>
<evidence type="ECO:0000313" key="2">
    <source>
        <dbReference type="EMBL" id="ARU52519.1"/>
    </source>
</evidence>
<name>A0A1Y0HWU4_CELCE</name>
<dbReference type="RefSeq" id="WP_087471489.1">
    <property type="nucleotide sequence ID" value="NZ_CP021383.1"/>
</dbReference>
<protein>
    <submittedName>
        <fullName evidence="2">Uncharacterized protein</fullName>
    </submittedName>
</protein>
<dbReference type="EMBL" id="CP021383">
    <property type="protein sequence ID" value="ARU52519.1"/>
    <property type="molecule type" value="Genomic_DNA"/>
</dbReference>
<dbReference type="KEGG" id="cceu:CBR64_14695"/>
<dbReference type="InterPro" id="IPR045635">
    <property type="entry name" value="DUF6412"/>
</dbReference>
<reference evidence="2 3" key="1">
    <citation type="submission" date="2017-05" db="EMBL/GenBank/DDBJ databases">
        <authorList>
            <person name="Song R."/>
            <person name="Chenine A.L."/>
            <person name="Ruprecht R.M."/>
        </authorList>
    </citation>
    <scope>NUCLEOTIDE SEQUENCE [LARGE SCALE GENOMIC DNA]</scope>
    <source>
        <strain evidence="2 3">PSBB019</strain>
    </source>
</reference>
<accession>A0A1Y0HWU4</accession>
<feature type="region of interest" description="Disordered" evidence="1">
    <location>
        <begin position="71"/>
        <end position="94"/>
    </location>
</feature>
<dbReference type="Proteomes" id="UP000196228">
    <property type="component" value="Chromosome"/>
</dbReference>
<organism evidence="2 3">
    <name type="scientific">Cellulosimicrobium cellulans</name>
    <name type="common">Arthrobacter luteus</name>
    <dbReference type="NCBI Taxonomy" id="1710"/>
    <lineage>
        <taxon>Bacteria</taxon>
        <taxon>Bacillati</taxon>
        <taxon>Actinomycetota</taxon>
        <taxon>Actinomycetes</taxon>
        <taxon>Micrococcales</taxon>
        <taxon>Promicromonosporaceae</taxon>
        <taxon>Cellulosimicrobium</taxon>
    </lineage>
</organism>
<dbReference type="Pfam" id="PF19950">
    <property type="entry name" value="DUF6412"/>
    <property type="match status" value="1"/>
</dbReference>
<evidence type="ECO:0000256" key="1">
    <source>
        <dbReference type="SAM" id="MobiDB-lite"/>
    </source>
</evidence>